<feature type="region of interest" description="Disordered" evidence="2">
    <location>
        <begin position="225"/>
        <end position="251"/>
    </location>
</feature>
<dbReference type="PANTHER" id="PTHR30055">
    <property type="entry name" value="HTH-TYPE TRANSCRIPTIONAL REGULATOR RUTR"/>
    <property type="match status" value="1"/>
</dbReference>
<dbReference type="PANTHER" id="PTHR30055:SF146">
    <property type="entry name" value="HTH-TYPE TRANSCRIPTIONAL DUAL REGULATOR CECR"/>
    <property type="match status" value="1"/>
</dbReference>
<organism evidence="3 4">
    <name type="scientific">Pseudorhodoplanes sinuspersici</name>
    <dbReference type="NCBI Taxonomy" id="1235591"/>
    <lineage>
        <taxon>Bacteria</taxon>
        <taxon>Pseudomonadati</taxon>
        <taxon>Pseudomonadota</taxon>
        <taxon>Alphaproteobacteria</taxon>
        <taxon>Hyphomicrobiales</taxon>
        <taxon>Pseudorhodoplanes</taxon>
    </lineage>
</organism>
<dbReference type="Gene3D" id="1.10.357.10">
    <property type="entry name" value="Tetracycline Repressor, domain 2"/>
    <property type="match status" value="1"/>
</dbReference>
<name>A0A1W6ZLH8_9HYPH</name>
<dbReference type="GO" id="GO:0000976">
    <property type="term" value="F:transcription cis-regulatory region binding"/>
    <property type="evidence" value="ECO:0007669"/>
    <property type="project" value="TreeGrafter"/>
</dbReference>
<dbReference type="Gene3D" id="1.10.10.60">
    <property type="entry name" value="Homeodomain-like"/>
    <property type="match status" value="1"/>
</dbReference>
<keyword evidence="4" id="KW-1185">Reference proteome</keyword>
<evidence type="ECO:0000256" key="1">
    <source>
        <dbReference type="ARBA" id="ARBA00023125"/>
    </source>
</evidence>
<dbReference type="InterPro" id="IPR039536">
    <property type="entry name" value="TetR_C_Proteobacteria"/>
</dbReference>
<feature type="compositionally biased region" description="Polar residues" evidence="2">
    <location>
        <begin position="1"/>
        <end position="16"/>
    </location>
</feature>
<dbReference type="GO" id="GO:0003700">
    <property type="term" value="F:DNA-binding transcription factor activity"/>
    <property type="evidence" value="ECO:0007669"/>
    <property type="project" value="TreeGrafter"/>
</dbReference>
<keyword evidence="1" id="KW-0238">DNA-binding</keyword>
<dbReference type="AlphaFoldDB" id="A0A1W6ZLH8"/>
<accession>A0A1W6ZLH8</accession>
<protein>
    <submittedName>
        <fullName evidence="3">Uncharacterized protein</fullName>
    </submittedName>
</protein>
<dbReference type="PRINTS" id="PR00455">
    <property type="entry name" value="HTHTETR"/>
</dbReference>
<dbReference type="Pfam" id="PF14246">
    <property type="entry name" value="TetR_C_7"/>
    <property type="match status" value="1"/>
</dbReference>
<evidence type="ECO:0000256" key="2">
    <source>
        <dbReference type="SAM" id="MobiDB-lite"/>
    </source>
</evidence>
<dbReference type="InterPro" id="IPR036271">
    <property type="entry name" value="Tet_transcr_reg_TetR-rel_C_sf"/>
</dbReference>
<dbReference type="KEGG" id="psin:CAK95_00055"/>
<reference evidence="3 4" key="1">
    <citation type="submission" date="2017-05" db="EMBL/GenBank/DDBJ databases">
        <title>Full genome sequence of Pseudorhodoplanes sinuspersici.</title>
        <authorList>
            <person name="Dastgheib S.M.M."/>
            <person name="Shavandi M."/>
            <person name="Tirandaz H."/>
        </authorList>
    </citation>
    <scope>NUCLEOTIDE SEQUENCE [LARGE SCALE GENOMIC DNA]</scope>
    <source>
        <strain evidence="3 4">RIPI110</strain>
    </source>
</reference>
<dbReference type="InterPro" id="IPR001647">
    <property type="entry name" value="HTH_TetR"/>
</dbReference>
<dbReference type="Pfam" id="PF00440">
    <property type="entry name" value="TetR_N"/>
    <property type="match status" value="1"/>
</dbReference>
<proteinExistence type="predicted"/>
<evidence type="ECO:0000313" key="4">
    <source>
        <dbReference type="Proteomes" id="UP000194137"/>
    </source>
</evidence>
<dbReference type="Proteomes" id="UP000194137">
    <property type="component" value="Chromosome"/>
</dbReference>
<sequence length="251" mass="27622">MNSLRKSAAQAATDSNGAAAGMRKSTAKKRETIVRSAAKLFLERGYDSVSINEIISVVGGSKETIYSNFGNKAKLFEAVVQQLCSDVTINIDTRPVGTLEGQATRMARSFVSMVLSPRIISFHRLVTSIGREFPEAGRLFYRTGPETVYRIFSEWIALQQQNGQIRADKDPRQLAILLHDMLIGEQILSWLTSAASERDRAKRINQTVELAVSVFLTGCAIDAGSKRSPKTVTTSRASPRRAKASQPKTNR</sequence>
<gene>
    <name evidence="3" type="ORF">CAK95_00055</name>
</gene>
<dbReference type="SUPFAM" id="SSF46689">
    <property type="entry name" value="Homeodomain-like"/>
    <property type="match status" value="1"/>
</dbReference>
<evidence type="ECO:0000313" key="3">
    <source>
        <dbReference type="EMBL" id="ARP97644.1"/>
    </source>
</evidence>
<dbReference type="InterPro" id="IPR050109">
    <property type="entry name" value="HTH-type_TetR-like_transc_reg"/>
</dbReference>
<feature type="region of interest" description="Disordered" evidence="2">
    <location>
        <begin position="1"/>
        <end position="25"/>
    </location>
</feature>
<dbReference type="SUPFAM" id="SSF48498">
    <property type="entry name" value="Tetracyclin repressor-like, C-terminal domain"/>
    <property type="match status" value="1"/>
</dbReference>
<dbReference type="STRING" id="1235591.CAK95_00055"/>
<dbReference type="PROSITE" id="PS50977">
    <property type="entry name" value="HTH_TETR_2"/>
    <property type="match status" value="1"/>
</dbReference>
<dbReference type="RefSeq" id="WP_086085963.1">
    <property type="nucleotide sequence ID" value="NZ_CP021112.1"/>
</dbReference>
<dbReference type="OrthoDB" id="5292901at2"/>
<dbReference type="EMBL" id="CP021112">
    <property type="protein sequence ID" value="ARP97644.1"/>
    <property type="molecule type" value="Genomic_DNA"/>
</dbReference>
<dbReference type="InterPro" id="IPR009057">
    <property type="entry name" value="Homeodomain-like_sf"/>
</dbReference>